<dbReference type="AlphaFoldDB" id="A0A0C3QKL7"/>
<feature type="non-terminal residue" evidence="2">
    <location>
        <position position="1"/>
    </location>
</feature>
<name>A0A0C3QKL7_9AGAM</name>
<dbReference type="Proteomes" id="UP000054248">
    <property type="component" value="Unassembled WGS sequence"/>
</dbReference>
<dbReference type="Gene3D" id="1.25.10.10">
    <property type="entry name" value="Leucine-rich Repeat Variant"/>
    <property type="match status" value="1"/>
</dbReference>
<protein>
    <recommendedName>
        <fullName evidence="1">SYO1-like TPR repeats domain-containing protein</fullName>
    </recommendedName>
</protein>
<evidence type="ECO:0000313" key="3">
    <source>
        <dbReference type="Proteomes" id="UP000054248"/>
    </source>
</evidence>
<evidence type="ECO:0000259" key="1">
    <source>
        <dbReference type="Pfam" id="PF25567"/>
    </source>
</evidence>
<accession>A0A0C3QKL7</accession>
<dbReference type="STRING" id="1051891.A0A0C3QKL7"/>
<dbReference type="GO" id="GO:0051082">
    <property type="term" value="F:unfolded protein binding"/>
    <property type="evidence" value="ECO:0007669"/>
    <property type="project" value="TreeGrafter"/>
</dbReference>
<dbReference type="InterPro" id="IPR011989">
    <property type="entry name" value="ARM-like"/>
</dbReference>
<dbReference type="OrthoDB" id="288703at2759"/>
<reference evidence="3" key="2">
    <citation type="submission" date="2015-01" db="EMBL/GenBank/DDBJ databases">
        <title>Evolutionary Origins and Diversification of the Mycorrhizal Mutualists.</title>
        <authorList>
            <consortium name="DOE Joint Genome Institute"/>
            <consortium name="Mycorrhizal Genomics Consortium"/>
            <person name="Kohler A."/>
            <person name="Kuo A."/>
            <person name="Nagy L.G."/>
            <person name="Floudas D."/>
            <person name="Copeland A."/>
            <person name="Barry K.W."/>
            <person name="Cichocki N."/>
            <person name="Veneault-Fourrey C."/>
            <person name="LaButti K."/>
            <person name="Lindquist E.A."/>
            <person name="Lipzen A."/>
            <person name="Lundell T."/>
            <person name="Morin E."/>
            <person name="Murat C."/>
            <person name="Riley R."/>
            <person name="Ohm R."/>
            <person name="Sun H."/>
            <person name="Tunlid A."/>
            <person name="Henrissat B."/>
            <person name="Grigoriev I.V."/>
            <person name="Hibbett D.S."/>
            <person name="Martin F."/>
        </authorList>
    </citation>
    <scope>NUCLEOTIDE SEQUENCE [LARGE SCALE GENOMIC DNA]</scope>
    <source>
        <strain evidence="3">MUT 4182</strain>
    </source>
</reference>
<dbReference type="InterPro" id="IPR052616">
    <property type="entry name" value="SYO1-like"/>
</dbReference>
<sequence length="108" mass="12196">PTSSQVIGAYLFSYLTSPLPNSTILWPEATLHSASSIIDIYADEDQPYDVNFRELAWTDALAGAKDRVKRAGRAIDKKKEGGRELKDFADEVYANVKGFVQYRRRLKI</sequence>
<dbReference type="InterPro" id="IPR057990">
    <property type="entry name" value="TPR_SYO1"/>
</dbReference>
<reference evidence="2 3" key="1">
    <citation type="submission" date="2014-04" db="EMBL/GenBank/DDBJ databases">
        <authorList>
            <consortium name="DOE Joint Genome Institute"/>
            <person name="Kuo A."/>
            <person name="Girlanda M."/>
            <person name="Perotto S."/>
            <person name="Kohler A."/>
            <person name="Nagy L.G."/>
            <person name="Floudas D."/>
            <person name="Copeland A."/>
            <person name="Barry K.W."/>
            <person name="Cichocki N."/>
            <person name="Veneault-Fourrey C."/>
            <person name="LaButti K."/>
            <person name="Lindquist E.A."/>
            <person name="Lipzen A."/>
            <person name="Lundell T."/>
            <person name="Morin E."/>
            <person name="Murat C."/>
            <person name="Sun H."/>
            <person name="Tunlid A."/>
            <person name="Henrissat B."/>
            <person name="Grigoriev I.V."/>
            <person name="Hibbett D.S."/>
            <person name="Martin F."/>
            <person name="Nordberg H.P."/>
            <person name="Cantor M.N."/>
            <person name="Hua S.X."/>
        </authorList>
    </citation>
    <scope>NUCLEOTIDE SEQUENCE [LARGE SCALE GENOMIC DNA]</scope>
    <source>
        <strain evidence="2 3">MUT 4182</strain>
    </source>
</reference>
<proteinExistence type="predicted"/>
<dbReference type="HOGENOM" id="CLU_2203416_0_0_1"/>
<dbReference type="GO" id="GO:0042273">
    <property type="term" value="P:ribosomal large subunit biogenesis"/>
    <property type="evidence" value="ECO:0007669"/>
    <property type="project" value="TreeGrafter"/>
</dbReference>
<dbReference type="GO" id="GO:0006606">
    <property type="term" value="P:protein import into nucleus"/>
    <property type="evidence" value="ECO:0007669"/>
    <property type="project" value="TreeGrafter"/>
</dbReference>
<dbReference type="EMBL" id="KN823001">
    <property type="protein sequence ID" value="KIO27936.1"/>
    <property type="molecule type" value="Genomic_DNA"/>
</dbReference>
<dbReference type="PANTHER" id="PTHR13347">
    <property type="entry name" value="HEAT REPEAT-CONTAINING PROTEIN 3"/>
    <property type="match status" value="1"/>
</dbReference>
<dbReference type="Pfam" id="PF25567">
    <property type="entry name" value="TPR_SYO1"/>
    <property type="match status" value="1"/>
</dbReference>
<keyword evidence="3" id="KW-1185">Reference proteome</keyword>
<dbReference type="PANTHER" id="PTHR13347:SF1">
    <property type="entry name" value="HEAT REPEAT-CONTAINING PROTEIN 3"/>
    <property type="match status" value="1"/>
</dbReference>
<evidence type="ECO:0000313" key="2">
    <source>
        <dbReference type="EMBL" id="KIO27936.1"/>
    </source>
</evidence>
<feature type="domain" description="SYO1-like TPR repeats" evidence="1">
    <location>
        <begin position="34"/>
        <end position="105"/>
    </location>
</feature>
<organism evidence="2 3">
    <name type="scientific">Tulasnella calospora MUT 4182</name>
    <dbReference type="NCBI Taxonomy" id="1051891"/>
    <lineage>
        <taxon>Eukaryota</taxon>
        <taxon>Fungi</taxon>
        <taxon>Dikarya</taxon>
        <taxon>Basidiomycota</taxon>
        <taxon>Agaricomycotina</taxon>
        <taxon>Agaricomycetes</taxon>
        <taxon>Cantharellales</taxon>
        <taxon>Tulasnellaceae</taxon>
        <taxon>Tulasnella</taxon>
    </lineage>
</organism>
<gene>
    <name evidence="2" type="ORF">M407DRAFT_22843</name>
</gene>